<evidence type="ECO:0008006" key="3">
    <source>
        <dbReference type="Google" id="ProtNLM"/>
    </source>
</evidence>
<sequence>MEFSETVIEEPDQMHVDDRACLPEPSTVEARDGSLARPFESMPNEIVGSILEEAHSQYYRSLPPRASWSPSSSSYRIEDVSSQVCSLWRGLAQHLPRLWSKFYLSRTNTGYIPKGEYDRLNLYLMRSVDEDLDIVFDSSGLNEKEPVLMLMLDLIPPHLHRLRRFVLHSDATNFVLPFYESLTGVSAPRLEHFDVSTGKYHNYIEEGFDSEPHWDPRILMEGPLSIKYLRLDSSGGAKFRPPFDNLVHFSLHPGVARLELLLLWVCLEQVFSLPFIETISIWGPVIARPETGHSLHHIEAKRLKHFRVGGCGEQVVFSYLISYVSAPLLESITLTAVSGFAYNVLAPPFPSPGSPFPSLKSLYLVDVLLDSCRLSWGDFRYLAMKTASITHLSISESTATMPRHRRRDIVHFLESGFAEAPWPNVERVDFNLTKAVDYPTSELLALFSSSVWDRLSCVRFPSHSLPTNTPSGLAIEPLTEVLPDWPPNYDFPSPVLTNEFCVPVVPASSSP</sequence>
<comment type="caution">
    <text evidence="1">The sequence shown here is derived from an EMBL/GenBank/DDBJ whole genome shotgun (WGS) entry which is preliminary data.</text>
</comment>
<dbReference type="OrthoDB" id="3048040at2759"/>
<proteinExistence type="predicted"/>
<reference evidence="1 2" key="1">
    <citation type="journal article" date="2020" name="ISME J.">
        <title>Uncovering the hidden diversity of litter-decomposition mechanisms in mushroom-forming fungi.</title>
        <authorList>
            <person name="Floudas D."/>
            <person name="Bentzer J."/>
            <person name="Ahren D."/>
            <person name="Johansson T."/>
            <person name="Persson P."/>
            <person name="Tunlid A."/>
        </authorList>
    </citation>
    <scope>NUCLEOTIDE SEQUENCE [LARGE SCALE GENOMIC DNA]</scope>
    <source>
        <strain evidence="1 2">CBS 175.51</strain>
    </source>
</reference>
<evidence type="ECO:0000313" key="1">
    <source>
        <dbReference type="EMBL" id="KAF5311460.1"/>
    </source>
</evidence>
<gene>
    <name evidence="1" type="ORF">D9611_011622</name>
</gene>
<keyword evidence="2" id="KW-1185">Reference proteome</keyword>
<name>A0A8H5AV38_9AGAR</name>
<dbReference type="Proteomes" id="UP000541558">
    <property type="component" value="Unassembled WGS sequence"/>
</dbReference>
<evidence type="ECO:0000313" key="2">
    <source>
        <dbReference type="Proteomes" id="UP000541558"/>
    </source>
</evidence>
<protein>
    <recommendedName>
        <fullName evidence="3">F-box domain-containing protein</fullName>
    </recommendedName>
</protein>
<organism evidence="1 2">
    <name type="scientific">Ephemerocybe angulata</name>
    <dbReference type="NCBI Taxonomy" id="980116"/>
    <lineage>
        <taxon>Eukaryota</taxon>
        <taxon>Fungi</taxon>
        <taxon>Dikarya</taxon>
        <taxon>Basidiomycota</taxon>
        <taxon>Agaricomycotina</taxon>
        <taxon>Agaricomycetes</taxon>
        <taxon>Agaricomycetidae</taxon>
        <taxon>Agaricales</taxon>
        <taxon>Agaricineae</taxon>
        <taxon>Psathyrellaceae</taxon>
        <taxon>Ephemerocybe</taxon>
    </lineage>
</organism>
<accession>A0A8H5AV38</accession>
<dbReference type="AlphaFoldDB" id="A0A8H5AV38"/>
<dbReference type="EMBL" id="JAACJK010000226">
    <property type="protein sequence ID" value="KAF5311460.1"/>
    <property type="molecule type" value="Genomic_DNA"/>
</dbReference>